<name>A0A7T5R1S5_9BACT</name>
<organism evidence="1 2">
    <name type="scientific">Micavibrio aeruginosavorus</name>
    <dbReference type="NCBI Taxonomy" id="349221"/>
    <lineage>
        <taxon>Bacteria</taxon>
        <taxon>Pseudomonadati</taxon>
        <taxon>Bdellovibrionota</taxon>
        <taxon>Bdellovibrionia</taxon>
        <taxon>Bdellovibrionales</taxon>
        <taxon>Pseudobdellovibrionaceae</taxon>
        <taxon>Micavibrio</taxon>
    </lineage>
</organism>
<dbReference type="Proteomes" id="UP000595362">
    <property type="component" value="Chromosome"/>
</dbReference>
<dbReference type="AlphaFoldDB" id="A0A7T5R1S5"/>
<evidence type="ECO:0000313" key="1">
    <source>
        <dbReference type="EMBL" id="QQG35829.1"/>
    </source>
</evidence>
<reference evidence="1 2" key="1">
    <citation type="submission" date="2020-07" db="EMBL/GenBank/DDBJ databases">
        <title>Huge and variable diversity of episymbiotic CPR bacteria and DPANN archaea in groundwater ecosystems.</title>
        <authorList>
            <person name="He C.Y."/>
            <person name="Keren R."/>
            <person name="Whittaker M."/>
            <person name="Farag I.F."/>
            <person name="Doudna J."/>
            <person name="Cate J.H.D."/>
            <person name="Banfield J.F."/>
        </authorList>
    </citation>
    <scope>NUCLEOTIDE SEQUENCE [LARGE SCALE GENOMIC DNA]</scope>
    <source>
        <strain evidence="1">NC_groundwater_70_Ag_B-0.1um_54_66</strain>
    </source>
</reference>
<dbReference type="EMBL" id="CP066681">
    <property type="protein sequence ID" value="QQG35829.1"/>
    <property type="molecule type" value="Genomic_DNA"/>
</dbReference>
<sequence>MTSDDNKRFLRLLLASSKGALFLNSAQAGCREQDAIQAVACAITPCGLTSLTMDIRQFGNTGDYFTALENIPPEVAVAHFTGCSEWIRNKVYSDDPSSTLQFIHRINLFRESMFQIPVKKIWWLDDEAIGFLAREATDLWSWRAGVFVIDPDKSFHCRSSPPAPSA</sequence>
<gene>
    <name evidence="1" type="ORF">HYS17_10030</name>
</gene>
<evidence type="ECO:0000313" key="2">
    <source>
        <dbReference type="Proteomes" id="UP000595362"/>
    </source>
</evidence>
<protein>
    <submittedName>
        <fullName evidence="1">Uncharacterized protein</fullName>
    </submittedName>
</protein>
<proteinExistence type="predicted"/>
<accession>A0A7T5R1S5</accession>